<dbReference type="Proteomes" id="UP000305362">
    <property type="component" value="Unassembled WGS sequence"/>
</dbReference>
<evidence type="ECO:0000313" key="3">
    <source>
        <dbReference type="Proteomes" id="UP000305362"/>
    </source>
</evidence>
<dbReference type="EMBL" id="SPRV01000039">
    <property type="protein sequence ID" value="TIC60508.1"/>
    <property type="molecule type" value="Genomic_DNA"/>
</dbReference>
<evidence type="ECO:0000313" key="2">
    <source>
        <dbReference type="EMBL" id="TIC69064.1"/>
    </source>
</evidence>
<proteinExistence type="predicted"/>
<reference evidence="3 4" key="1">
    <citation type="submission" date="2019-03" db="EMBL/GenBank/DDBJ databases">
        <title>Sequencing 25 genomes of Wallemia mellicola.</title>
        <authorList>
            <person name="Gostincar C."/>
        </authorList>
    </citation>
    <scope>NUCLEOTIDE SEQUENCE [LARGE SCALE GENOMIC DNA]</scope>
    <source>
        <strain evidence="2 4">EXF-1274</strain>
        <strain evidence="1 3">EXF-1277</strain>
    </source>
</reference>
<organism evidence="2 4">
    <name type="scientific">Wallemia mellicola</name>
    <dbReference type="NCBI Taxonomy" id="1708541"/>
    <lineage>
        <taxon>Eukaryota</taxon>
        <taxon>Fungi</taxon>
        <taxon>Dikarya</taxon>
        <taxon>Basidiomycota</taxon>
        <taxon>Wallemiomycotina</taxon>
        <taxon>Wallemiomycetes</taxon>
        <taxon>Wallemiales</taxon>
        <taxon>Wallemiaceae</taxon>
        <taxon>Wallemia</taxon>
    </lineage>
</organism>
<gene>
    <name evidence="2" type="ORF">E3Q02_01043</name>
    <name evidence="1" type="ORF">E3Q03_03176</name>
</gene>
<name>A0AB38MZT8_9BASI</name>
<evidence type="ECO:0000313" key="4">
    <source>
        <dbReference type="Proteomes" id="UP000309601"/>
    </source>
</evidence>
<dbReference type="EMBL" id="SPRW01000007">
    <property type="protein sequence ID" value="TIC69064.1"/>
    <property type="molecule type" value="Genomic_DNA"/>
</dbReference>
<sequence>MISAQEIYTFKKKMLCSSYEVYKGSSLKMARSRSEKPLMEVNLSPLSKKNMAVFEQSQKTPAVYARRQRFTGKSRYEMATGEKTAQLERENFGSKNRVFSLPDGTRCKAIQRGRSFVVSDTKTGETLATFGKSVWSLRKHGVLRMCAIERDNTSATFIFMAVVILIRSDKRRKSNIG</sequence>
<evidence type="ECO:0008006" key="5">
    <source>
        <dbReference type="Google" id="ProtNLM"/>
    </source>
</evidence>
<dbReference type="Proteomes" id="UP000309601">
    <property type="component" value="Unassembled WGS sequence"/>
</dbReference>
<dbReference type="AlphaFoldDB" id="A0AB38MZT8"/>
<evidence type="ECO:0000313" key="1">
    <source>
        <dbReference type="EMBL" id="TIC60508.1"/>
    </source>
</evidence>
<comment type="caution">
    <text evidence="2">The sequence shown here is derived from an EMBL/GenBank/DDBJ whole genome shotgun (WGS) entry which is preliminary data.</text>
</comment>
<accession>A0AB38MZT8</accession>
<protein>
    <recommendedName>
        <fullName evidence="5">Tubby C-terminal domain-containing protein</fullName>
    </recommendedName>
</protein>